<dbReference type="AlphaFoldDB" id="A0A2Z3HS82"/>
<dbReference type="PROSITE" id="PS00455">
    <property type="entry name" value="AMP_BINDING"/>
    <property type="match status" value="1"/>
</dbReference>
<dbReference type="EMBL" id="CP029479">
    <property type="protein sequence ID" value="AWM78707.1"/>
    <property type="molecule type" value="Genomic_DNA"/>
</dbReference>
<accession>A0A2Z3HS82</accession>
<organism evidence="2 3">
    <name type="scientific">Phenylobacterium parvum</name>
    <dbReference type="NCBI Taxonomy" id="2201350"/>
    <lineage>
        <taxon>Bacteria</taxon>
        <taxon>Pseudomonadati</taxon>
        <taxon>Pseudomonadota</taxon>
        <taxon>Alphaproteobacteria</taxon>
        <taxon>Caulobacterales</taxon>
        <taxon>Caulobacteraceae</taxon>
        <taxon>Phenylobacterium</taxon>
    </lineage>
</organism>
<dbReference type="SUPFAM" id="SSF56801">
    <property type="entry name" value="Acetyl-CoA synthetase-like"/>
    <property type="match status" value="1"/>
</dbReference>
<dbReference type="RefSeq" id="WP_110451273.1">
    <property type="nucleotide sequence ID" value="NZ_CP029479.1"/>
</dbReference>
<dbReference type="Proteomes" id="UP000247763">
    <property type="component" value="Chromosome"/>
</dbReference>
<dbReference type="InterPro" id="IPR000873">
    <property type="entry name" value="AMP-dep_synth/lig_dom"/>
</dbReference>
<gene>
    <name evidence="2" type="ORF">HYN04_03265</name>
</gene>
<proteinExistence type="predicted"/>
<dbReference type="Gene3D" id="3.40.50.12780">
    <property type="entry name" value="N-terminal domain of ligase-like"/>
    <property type="match status" value="1"/>
</dbReference>
<evidence type="ECO:0000259" key="1">
    <source>
        <dbReference type="Pfam" id="PF00501"/>
    </source>
</evidence>
<keyword evidence="3" id="KW-1185">Reference proteome</keyword>
<dbReference type="PANTHER" id="PTHR24096:SF420">
    <property type="entry name" value="LONG-CHAIN-FATTY-ACID--COA LIGASE-RELATED"/>
    <property type="match status" value="1"/>
</dbReference>
<dbReference type="Pfam" id="PF00501">
    <property type="entry name" value="AMP-binding"/>
    <property type="match status" value="1"/>
</dbReference>
<dbReference type="OrthoDB" id="9803968at2"/>
<feature type="domain" description="AMP-dependent synthetase/ligase" evidence="1">
    <location>
        <begin position="49"/>
        <end position="417"/>
    </location>
</feature>
<evidence type="ECO:0000313" key="2">
    <source>
        <dbReference type="EMBL" id="AWM78707.1"/>
    </source>
</evidence>
<evidence type="ECO:0000313" key="3">
    <source>
        <dbReference type="Proteomes" id="UP000247763"/>
    </source>
</evidence>
<reference evidence="3" key="1">
    <citation type="submission" date="2018-05" db="EMBL/GenBank/DDBJ databases">
        <title>Genome sequencing of Phenylobacterium sp. HYN0004.</title>
        <authorList>
            <person name="Yi H."/>
            <person name="Baek C."/>
        </authorList>
    </citation>
    <scope>NUCLEOTIDE SEQUENCE [LARGE SCALE GENOMIC DNA]</scope>
    <source>
        <strain evidence="3">HYN0004</strain>
    </source>
</reference>
<dbReference type="PANTHER" id="PTHR24096">
    <property type="entry name" value="LONG-CHAIN-FATTY-ACID--COA LIGASE"/>
    <property type="match status" value="1"/>
</dbReference>
<protein>
    <submittedName>
        <fullName evidence="2">Feruloyl-CoA synthase</fullName>
    </submittedName>
</protein>
<dbReference type="GO" id="GO:0016405">
    <property type="term" value="F:CoA-ligase activity"/>
    <property type="evidence" value="ECO:0007669"/>
    <property type="project" value="TreeGrafter"/>
</dbReference>
<dbReference type="InterPro" id="IPR020845">
    <property type="entry name" value="AMP-binding_CS"/>
</dbReference>
<sequence>MDTALAPLRDPRYAPARLEIEVRPDGTRILFNPTPLDGPFPTVAGPLLHWAERAPARTWLAERSGEGWREVSYSEAAGRIAALAGGLRERGIGGPRPLLILARNGIDHALIKYAAMSQGMPVAPVSPQYGLPGANLSRLAQAVETLNPSAIYTEDAALFGEALAAPFLAGLPVIAGRNARPGDVSLGDLERASPAAPSARPEDHAKYLLTSGSTGRPKAVINLQERMAANAAQVAACFADPDPPVVVNAAPWSHSLGANAILHMVLHRGGTLYIDAGQPVEGRFGDTVRNLREVAPTYHNMVPAGWMMFAGELEADPDLARNFFSRVRLMQYGGANLGQEICDRIQAVAVRTVGERISFSSGYGATETGPTAANVHWPNTRMGLMGLPLPGTTVKLAPLAGKLEFRVKGPQVTTGYLGQPELSAASFDEEGFYRLGDAARLVDPEDIRKGLAFDGRLSENFKLASGTFVNVGELRIAVIGAVGDAVTDAIVCGEGESGVGLLFYPRPGYAPEAVMEAVRTAVAAHNARGGGGAGRVARALVLPDGPDANAGEITDKGYIAQPVARALRAAFIGRMFAGAPDPGVMVFETA</sequence>
<dbReference type="InterPro" id="IPR042099">
    <property type="entry name" value="ANL_N_sf"/>
</dbReference>
<dbReference type="KEGG" id="phb:HYN04_03265"/>
<name>A0A2Z3HS82_9CAUL</name>